<evidence type="ECO:0000313" key="3">
    <source>
        <dbReference type="Proteomes" id="UP000199062"/>
    </source>
</evidence>
<dbReference type="Proteomes" id="UP000199062">
    <property type="component" value="Unassembled WGS sequence"/>
</dbReference>
<dbReference type="Gene3D" id="2.60.40.10">
    <property type="entry name" value="Immunoglobulins"/>
    <property type="match status" value="3"/>
</dbReference>
<protein>
    <submittedName>
        <fullName evidence="2">Uncharacterized conserved protein</fullName>
    </submittedName>
</protein>
<dbReference type="RefSeq" id="WP_089814825.1">
    <property type="nucleotide sequence ID" value="NZ_FOZK01000001.1"/>
</dbReference>
<gene>
    <name evidence="2" type="ORF">SAMN05216559_1213</name>
</gene>
<keyword evidence="3" id="KW-1185">Reference proteome</keyword>
<organism evidence="2 3">
    <name type="scientific">Halomicrobium zhouii</name>
    <dbReference type="NCBI Taxonomy" id="767519"/>
    <lineage>
        <taxon>Archaea</taxon>
        <taxon>Methanobacteriati</taxon>
        <taxon>Methanobacteriota</taxon>
        <taxon>Stenosarchaea group</taxon>
        <taxon>Halobacteria</taxon>
        <taxon>Halobacteriales</taxon>
        <taxon>Haloarculaceae</taxon>
        <taxon>Halomicrobium</taxon>
    </lineage>
</organism>
<dbReference type="STRING" id="767519.SAMN05216559_1213"/>
<proteinExistence type="predicted"/>
<dbReference type="OrthoDB" id="56770at2157"/>
<name>A0A1I6KQ08_9EURY</name>
<reference evidence="2 3" key="1">
    <citation type="submission" date="2016-10" db="EMBL/GenBank/DDBJ databases">
        <authorList>
            <person name="de Groot N.N."/>
        </authorList>
    </citation>
    <scope>NUCLEOTIDE SEQUENCE [LARGE SCALE GENOMIC DNA]</scope>
    <source>
        <strain evidence="2 3">CGMCC 1.10457</strain>
    </source>
</reference>
<dbReference type="InterPro" id="IPR013783">
    <property type="entry name" value="Ig-like_fold"/>
</dbReference>
<keyword evidence="1" id="KW-1133">Transmembrane helix</keyword>
<feature type="transmembrane region" description="Helical" evidence="1">
    <location>
        <begin position="507"/>
        <end position="527"/>
    </location>
</feature>
<evidence type="ECO:0000256" key="1">
    <source>
        <dbReference type="SAM" id="Phobius"/>
    </source>
</evidence>
<accession>A0A1I6KQ08</accession>
<dbReference type="PANTHER" id="PTHR35902:SF3">
    <property type="entry name" value="NPCBM-ASSOCIATED, NEW3 DOMAIN OF ALPHA-GALACTOSIDASE"/>
    <property type="match status" value="1"/>
</dbReference>
<dbReference type="AlphaFoldDB" id="A0A1I6KQ08"/>
<evidence type="ECO:0000313" key="2">
    <source>
        <dbReference type="EMBL" id="SFR93068.1"/>
    </source>
</evidence>
<keyword evidence="1" id="KW-0472">Membrane</keyword>
<dbReference type="PANTHER" id="PTHR35902">
    <property type="entry name" value="S-LAYER DOMAIN-LIKE PROTEIN-RELATED"/>
    <property type="match status" value="1"/>
</dbReference>
<dbReference type="EMBL" id="FOZK01000001">
    <property type="protein sequence ID" value="SFR93068.1"/>
    <property type="molecule type" value="Genomic_DNA"/>
</dbReference>
<sequence>MKRAALVFALTCLILLSGAAAAAVSGSPQLSVQFADDTVTPGEETTLDVVLLNEGDVDASSVTNPALTSEVTTARGVTVRVGDGDAPFEVTTGRQAVGNVPEGVSTPISFSVAVPADAEAGTYRVPVTVRYSYTDYISETSGTRTQSSVSRTFRVPVTVEDRARFEVVDVASDASVGSAGTATVTVENVGSATARATRLSLASGNPALTVEGGESASRFAGTVEPGERRNLSYEVAVADGAEAGEQALALRADYRDDTGRERTAGPTWFGLETAGPVRADLSLSESSVRAGAEGAVTGTVSVSGGQTARNAVVVVTSPPAGVVLAETRVPVGDLRPGDEAAFEIPVTVAPDARGGQRSMGLALEYDSGDGSADRRTAGSRVVSLPVTEADPVALRGVNATVLVDSDDRLEVAVENVGDQELREVEASLAPRPPFSSESPTAYVGRLGPGESKTVGFHLSVSEDAVESTQALPVNVTAETADGDRLHAGNHRVAVHVTQEGPTSSDPVILAIGVVVVAAVLGVGWYWLRD</sequence>
<keyword evidence="1" id="KW-0812">Transmembrane</keyword>